<dbReference type="RefSeq" id="WP_091938354.1">
    <property type="nucleotide sequence ID" value="NZ_FNCY01000011.1"/>
</dbReference>
<dbReference type="Pfam" id="PF04055">
    <property type="entry name" value="Radical_SAM"/>
    <property type="match status" value="1"/>
</dbReference>
<accession>A0A1G8GRU2</accession>
<dbReference type="Proteomes" id="UP000198607">
    <property type="component" value="Unassembled WGS sequence"/>
</dbReference>
<dbReference type="SFLD" id="SFLDS00029">
    <property type="entry name" value="Radical_SAM"/>
    <property type="match status" value="1"/>
</dbReference>
<name>A0A1G8GRU2_9RHOO</name>
<keyword evidence="6" id="KW-0411">Iron-sulfur</keyword>
<dbReference type="Gene3D" id="3.20.20.70">
    <property type="entry name" value="Aldolase class I"/>
    <property type="match status" value="1"/>
</dbReference>
<feature type="domain" description="Radical SAM core" evidence="7">
    <location>
        <begin position="70"/>
        <end position="291"/>
    </location>
</feature>
<dbReference type="GO" id="GO:0009228">
    <property type="term" value="P:thiamine biosynthetic process"/>
    <property type="evidence" value="ECO:0007669"/>
    <property type="project" value="InterPro"/>
</dbReference>
<sequence>MSFRDSIDRYADFDFPGFFERVTDADVERALAAEKLSVTDFLTLLAPPAARRIEAMAQRASQLTVQHFGRTIQMFIPLYLSNHCNNRCAYCGFNVGNDMPRRVLDLDAIEAEAEAIARTGMQHVLILTGEDRRITPPEYIAAAARCLKRHFASVSIEVYPLHEEEYRALRAAGVDGMTVFQETYDPVTYRRVHLGGKKRDYGWRLDAPERAARAGLRLVNIGPLLGLAEPRREIFFTGLHARYLEDHYLQTEVAISLPRINPAEGSFDADHRIGDKSFVQFMTALRMFLPRAGITVSTRERAEFRDAILPLGVTRFSAGSSTGVGGYVDPPDADALQFEITDQRSVAEVAAALVARRFQPVFKDWDGSL</sequence>
<dbReference type="GO" id="GO:0051539">
    <property type="term" value="F:4 iron, 4 sulfur cluster binding"/>
    <property type="evidence" value="ECO:0007669"/>
    <property type="project" value="UniProtKB-KW"/>
</dbReference>
<dbReference type="InterPro" id="IPR034428">
    <property type="entry name" value="ThiH/NoCL/HydG-like"/>
</dbReference>
<dbReference type="STRING" id="83767.SAMN05660652_02616"/>
<reference evidence="8 9" key="1">
    <citation type="submission" date="2016-10" db="EMBL/GenBank/DDBJ databases">
        <authorList>
            <person name="de Groot N.N."/>
        </authorList>
    </citation>
    <scope>NUCLEOTIDE SEQUENCE [LARGE SCALE GENOMIC DNA]</scope>
    <source>
        <strain evidence="8 9">DSM 5885</strain>
    </source>
</reference>
<evidence type="ECO:0000256" key="2">
    <source>
        <dbReference type="ARBA" id="ARBA00022485"/>
    </source>
</evidence>
<dbReference type="Pfam" id="PF06968">
    <property type="entry name" value="BATS"/>
    <property type="match status" value="1"/>
</dbReference>
<dbReference type="SUPFAM" id="SSF102114">
    <property type="entry name" value="Radical SAM enzymes"/>
    <property type="match status" value="1"/>
</dbReference>
<comment type="cofactor">
    <cofactor evidence="1">
        <name>[4Fe-4S] cluster</name>
        <dbReference type="ChEBI" id="CHEBI:49883"/>
    </cofactor>
</comment>
<evidence type="ECO:0000256" key="3">
    <source>
        <dbReference type="ARBA" id="ARBA00022691"/>
    </source>
</evidence>
<keyword evidence="9" id="KW-1185">Reference proteome</keyword>
<evidence type="ECO:0000256" key="6">
    <source>
        <dbReference type="ARBA" id="ARBA00023014"/>
    </source>
</evidence>
<keyword evidence="4" id="KW-0479">Metal-binding</keyword>
<evidence type="ECO:0000313" key="8">
    <source>
        <dbReference type="EMBL" id="SDH97043.1"/>
    </source>
</evidence>
<dbReference type="GO" id="GO:0016829">
    <property type="term" value="F:lyase activity"/>
    <property type="evidence" value="ECO:0007669"/>
    <property type="project" value="UniProtKB-KW"/>
</dbReference>
<dbReference type="AlphaFoldDB" id="A0A1G8GRU2"/>
<evidence type="ECO:0000256" key="4">
    <source>
        <dbReference type="ARBA" id="ARBA00022723"/>
    </source>
</evidence>
<keyword evidence="8" id="KW-0456">Lyase</keyword>
<dbReference type="PANTHER" id="PTHR43583">
    <property type="entry name" value="2-IMINOACETATE SYNTHASE"/>
    <property type="match status" value="1"/>
</dbReference>
<proteinExistence type="predicted"/>
<gene>
    <name evidence="8" type="ORF">SAMN05660652_02616</name>
</gene>
<dbReference type="PANTHER" id="PTHR43583:SF1">
    <property type="entry name" value="2-IMINOACETATE SYNTHASE"/>
    <property type="match status" value="1"/>
</dbReference>
<evidence type="ECO:0000259" key="7">
    <source>
        <dbReference type="PROSITE" id="PS51918"/>
    </source>
</evidence>
<dbReference type="InterPro" id="IPR058240">
    <property type="entry name" value="rSAM_sf"/>
</dbReference>
<evidence type="ECO:0000256" key="5">
    <source>
        <dbReference type="ARBA" id="ARBA00023004"/>
    </source>
</evidence>
<organism evidence="8 9">
    <name type="scientific">Propionivibrio dicarboxylicus</name>
    <dbReference type="NCBI Taxonomy" id="83767"/>
    <lineage>
        <taxon>Bacteria</taxon>
        <taxon>Pseudomonadati</taxon>
        <taxon>Pseudomonadota</taxon>
        <taxon>Betaproteobacteria</taxon>
        <taxon>Rhodocyclales</taxon>
        <taxon>Rhodocyclaceae</taxon>
        <taxon>Propionivibrio</taxon>
    </lineage>
</organism>
<dbReference type="SFLD" id="SFLDG01060">
    <property type="entry name" value="BATS_domain_containing"/>
    <property type="match status" value="1"/>
</dbReference>
<dbReference type="InterPro" id="IPR013785">
    <property type="entry name" value="Aldolase_TIM"/>
</dbReference>
<protein>
    <submittedName>
        <fullName evidence="8">Tyrosine lyase ThiH</fullName>
    </submittedName>
</protein>
<dbReference type="PROSITE" id="PS51918">
    <property type="entry name" value="RADICAL_SAM"/>
    <property type="match status" value="1"/>
</dbReference>
<dbReference type="NCBIfam" id="TIGR02351">
    <property type="entry name" value="thiH"/>
    <property type="match status" value="1"/>
</dbReference>
<dbReference type="InterPro" id="IPR012726">
    <property type="entry name" value="ThiH"/>
</dbReference>
<keyword evidence="3" id="KW-0949">S-adenosyl-L-methionine</keyword>
<dbReference type="CDD" id="cd01335">
    <property type="entry name" value="Radical_SAM"/>
    <property type="match status" value="1"/>
</dbReference>
<dbReference type="EMBL" id="FNCY01000011">
    <property type="protein sequence ID" value="SDH97043.1"/>
    <property type="molecule type" value="Genomic_DNA"/>
</dbReference>
<keyword evidence="5" id="KW-0408">Iron</keyword>
<dbReference type="OrthoDB" id="3320990at2"/>
<evidence type="ECO:0000256" key="1">
    <source>
        <dbReference type="ARBA" id="ARBA00001966"/>
    </source>
</evidence>
<evidence type="ECO:0000313" key="9">
    <source>
        <dbReference type="Proteomes" id="UP000198607"/>
    </source>
</evidence>
<dbReference type="SMART" id="SM00876">
    <property type="entry name" value="BATS"/>
    <property type="match status" value="1"/>
</dbReference>
<dbReference type="InterPro" id="IPR010722">
    <property type="entry name" value="BATS_dom"/>
</dbReference>
<keyword evidence="2" id="KW-0004">4Fe-4S</keyword>
<dbReference type="SFLD" id="SFLDF00301">
    <property type="entry name" value="2-iminoacetate_synthase_(ThiH)"/>
    <property type="match status" value="1"/>
</dbReference>
<dbReference type="GO" id="GO:0005506">
    <property type="term" value="F:iron ion binding"/>
    <property type="evidence" value="ECO:0007669"/>
    <property type="project" value="InterPro"/>
</dbReference>
<dbReference type="InterPro" id="IPR007197">
    <property type="entry name" value="rSAM"/>
</dbReference>
<dbReference type="SFLD" id="SFLDG01081">
    <property type="entry name" value="cleavage_of_the_Ca-Cb_bond_in"/>
    <property type="match status" value="1"/>
</dbReference>